<name>A0A218MLN5_9VIRU</name>
<feature type="region of interest" description="Disordered" evidence="1">
    <location>
        <begin position="16"/>
        <end position="58"/>
    </location>
</feature>
<sequence length="58" mass="6890">MPQIGTDARPVILKNKKKGNRKLVRPGSRMTREQRETYNKNWDKIFGKSQKNYNRQKG</sequence>
<evidence type="ECO:0000313" key="2">
    <source>
        <dbReference type="EMBL" id="ASF00202.1"/>
    </source>
</evidence>
<feature type="compositionally biased region" description="Basic and acidic residues" evidence="1">
    <location>
        <begin position="30"/>
        <end position="46"/>
    </location>
</feature>
<feature type="compositionally biased region" description="Polar residues" evidence="1">
    <location>
        <begin position="49"/>
        <end position="58"/>
    </location>
</feature>
<protein>
    <submittedName>
        <fullName evidence="2">Uncharacterized protein</fullName>
    </submittedName>
</protein>
<dbReference type="EMBL" id="KY052820">
    <property type="protein sequence ID" value="ASF00202.1"/>
    <property type="molecule type" value="Genomic_DNA"/>
</dbReference>
<accession>A0A218MLN5</accession>
<organism evidence="2">
    <name type="scientific">uncultured virus</name>
    <dbReference type="NCBI Taxonomy" id="340016"/>
    <lineage>
        <taxon>Viruses</taxon>
        <taxon>environmental samples</taxon>
    </lineage>
</organism>
<proteinExistence type="predicted"/>
<evidence type="ECO:0000256" key="1">
    <source>
        <dbReference type="SAM" id="MobiDB-lite"/>
    </source>
</evidence>
<reference evidence="2" key="1">
    <citation type="submission" date="2016-10" db="EMBL/GenBank/DDBJ databases">
        <authorList>
            <person name="Varghese N."/>
        </authorList>
    </citation>
    <scope>NUCLEOTIDE SEQUENCE</scope>
</reference>
<reference evidence="2" key="2">
    <citation type="journal article" date="2017" name="Nat. Commun.">
        <title>Single-virus genomics reveals hidden cosmopolitan and abundant viruses.</title>
        <authorList>
            <person name="Martinez-Hernandez F."/>
            <person name="Fornas O."/>
            <person name="Lluesma Gomez M."/>
            <person name="Bolduc B."/>
            <person name="de la Cruz Pena M.J."/>
            <person name="Martinez J.M."/>
            <person name="Anton J."/>
            <person name="Gasol J.M."/>
            <person name="Rosselli R."/>
            <person name="Rodriguez-Valera F."/>
            <person name="Sullivan M.B."/>
            <person name="Acinas S.G."/>
            <person name="Martinez-Garcia M."/>
        </authorList>
    </citation>
    <scope>NUCLEOTIDE SEQUENCE</scope>
</reference>